<dbReference type="Gene3D" id="2.30.40.10">
    <property type="entry name" value="Urease, subunit C, domain 1"/>
    <property type="match status" value="1"/>
</dbReference>
<dbReference type="GO" id="GO:0019556">
    <property type="term" value="P:L-histidine catabolic process to glutamate and formamide"/>
    <property type="evidence" value="ECO:0007669"/>
    <property type="project" value="UniProtKB-UniRule"/>
</dbReference>
<dbReference type="OrthoDB" id="9776455at2"/>
<accession>E3CWQ8</accession>
<comment type="subcellular location">
    <subcellularLocation>
        <location evidence="7">Cytoplasm</location>
    </subcellularLocation>
</comment>
<dbReference type="HAMAP" id="MF_00372">
    <property type="entry name" value="HutI"/>
    <property type="match status" value="1"/>
</dbReference>
<feature type="binding site" evidence="7">
    <location>
        <position position="248"/>
    </location>
    <ligand>
        <name>Fe(3+)</name>
        <dbReference type="ChEBI" id="CHEBI:29034"/>
    </ligand>
</feature>
<feature type="domain" description="Amidohydrolase-related" evidence="8">
    <location>
        <begin position="69"/>
        <end position="409"/>
    </location>
</feature>
<keyword evidence="2 7" id="KW-0479">Metal-binding</keyword>
<dbReference type="PANTHER" id="PTHR42752:SF1">
    <property type="entry name" value="IMIDAZOLONEPROPIONASE-RELATED"/>
    <property type="match status" value="1"/>
</dbReference>
<keyword evidence="4 7" id="KW-0369">Histidine metabolism</keyword>
<feature type="binding site" evidence="7">
    <location>
        <position position="80"/>
    </location>
    <ligand>
        <name>Zn(2+)</name>
        <dbReference type="ChEBI" id="CHEBI:29105"/>
    </ligand>
</feature>
<dbReference type="PaxDb" id="584708-Apau_0126"/>
<dbReference type="AlphaFoldDB" id="E3CWQ8"/>
<dbReference type="eggNOG" id="COG1228">
    <property type="taxonomic scope" value="Bacteria"/>
</dbReference>
<evidence type="ECO:0000313" key="10">
    <source>
        <dbReference type="Proteomes" id="UP000005096"/>
    </source>
</evidence>
<dbReference type="EMBL" id="CM001022">
    <property type="protein sequence ID" value="EFQ22563.1"/>
    <property type="molecule type" value="Genomic_DNA"/>
</dbReference>
<dbReference type="GO" id="GO:0005506">
    <property type="term" value="F:iron ion binding"/>
    <property type="evidence" value="ECO:0007669"/>
    <property type="project" value="UniProtKB-UniRule"/>
</dbReference>
<comment type="catalytic activity">
    <reaction evidence="7">
        <text>4-imidazolone-5-propanoate + H2O = N-formimidoyl-L-glutamate</text>
        <dbReference type="Rhea" id="RHEA:23660"/>
        <dbReference type="ChEBI" id="CHEBI:15377"/>
        <dbReference type="ChEBI" id="CHEBI:58928"/>
        <dbReference type="ChEBI" id="CHEBI:77893"/>
        <dbReference type="EC" id="3.5.2.7"/>
    </reaction>
</comment>
<sequence>MERIVADLVVEEAAQLLTCAADAPDRIGLVEDGWVALAGERIVAAGTREEVEAAADLSRARRLDARGKVVAPGFVDCHTHLVFGGTRVEEYAARLATDDPKELRRRGVPTGIGVTIRATRSASEEELFLQAAARLEGMLLWGTTTVEGKSGYGLDTETELKQLRVNRLLERAYPVEVVSTFLGAHGWPEDTSKERYLDLLEREMLPAVREQGIAEFCDVWCDEGHYDAADSRRILEAGLAAGLAPKIHTGAYSHVGGAEVAASLRAASADHLNYTPRESLEALARSGVTGVLLPGIDFAVRHPRPADPRPMEEAGLELALATNCCPGCWCTSLIFVLILACRNHRLRPAEALRAATLGGARALRRGDRIGSLEPGKQGDLQIWNLSRYEDLIYHLGSNPVETVVRRGNVSVDRGRLTARTNRND</sequence>
<feature type="binding site" evidence="7">
    <location>
        <position position="185"/>
    </location>
    <ligand>
        <name>4-imidazolone-5-propanoate</name>
        <dbReference type="ChEBI" id="CHEBI:77893"/>
    </ligand>
</feature>
<feature type="binding site" evidence="7">
    <location>
        <position position="152"/>
    </location>
    <ligand>
        <name>4-imidazolone-5-propanoate</name>
        <dbReference type="ChEBI" id="CHEBI:77893"/>
    </ligand>
</feature>
<dbReference type="InterPro" id="IPR006680">
    <property type="entry name" value="Amidohydro-rel"/>
</dbReference>
<dbReference type="STRING" id="584708.Apau_0126"/>
<evidence type="ECO:0000256" key="7">
    <source>
        <dbReference type="HAMAP-Rule" id="MF_00372"/>
    </source>
</evidence>
<reference evidence="9 10" key="1">
    <citation type="journal article" date="2010" name="Stand. Genomic Sci.">
        <title>Non-contiguous finished genome sequence of Aminomonas paucivorans type strain (GLU-3).</title>
        <authorList>
            <person name="Pitluck S."/>
            <person name="Yasawong M."/>
            <person name="Held B."/>
            <person name="Lapidus A."/>
            <person name="Nolan M."/>
            <person name="Copeland A."/>
            <person name="Lucas S."/>
            <person name="Del Rio T.G."/>
            <person name="Tice H."/>
            <person name="Cheng J.F."/>
            <person name="Chertkov O."/>
            <person name="Goodwin L."/>
            <person name="Tapia R."/>
            <person name="Han C."/>
            <person name="Liolios K."/>
            <person name="Ivanova N."/>
            <person name="Mavromatis K."/>
            <person name="Ovchinnikova G."/>
            <person name="Pati A."/>
            <person name="Chen A."/>
            <person name="Palaniappan K."/>
            <person name="Land M."/>
            <person name="Hauser L."/>
            <person name="Chang Y.J."/>
            <person name="Jeffries C.D."/>
            <person name="Pukall R."/>
            <person name="Spring S."/>
            <person name="Rohde M."/>
            <person name="Sikorski J."/>
            <person name="Goker M."/>
            <person name="Woyke T."/>
            <person name="Bristow J."/>
            <person name="Eisen J.A."/>
            <person name="Markowitz V."/>
            <person name="Hugenholtz P."/>
            <person name="Kyrpides N.C."/>
            <person name="Klenk H.P."/>
        </authorList>
    </citation>
    <scope>NUCLEOTIDE SEQUENCE [LARGE SCALE GENOMIC DNA]</scope>
    <source>
        <strain evidence="9 10">DSM 12260</strain>
    </source>
</reference>
<keyword evidence="3 7" id="KW-0378">Hydrolase</keyword>
<feature type="binding site" evidence="7">
    <location>
        <position position="327"/>
    </location>
    <ligand>
        <name>N-formimidoyl-L-glutamate</name>
        <dbReference type="ChEBI" id="CHEBI:58928"/>
    </ligand>
</feature>
<dbReference type="EC" id="3.5.2.7" evidence="1 7"/>
<gene>
    <name evidence="7" type="primary">hutI</name>
    <name evidence="9" type="ORF">Apau_0126</name>
</gene>
<comment type="cofactor">
    <cofactor evidence="7">
        <name>Zn(2+)</name>
        <dbReference type="ChEBI" id="CHEBI:29105"/>
    </cofactor>
    <cofactor evidence="7">
        <name>Fe(3+)</name>
        <dbReference type="ChEBI" id="CHEBI:29034"/>
    </cofactor>
    <text evidence="7">Binds 1 zinc or iron ion per subunit.</text>
</comment>
<feature type="binding site" evidence="7">
    <location>
        <position position="87"/>
    </location>
    <ligand>
        <name>4-imidazolone-5-propanoate</name>
        <dbReference type="ChEBI" id="CHEBI:77893"/>
    </ligand>
</feature>
<dbReference type="SUPFAM" id="SSF51556">
    <property type="entry name" value="Metallo-dependent hydrolases"/>
    <property type="match status" value="1"/>
</dbReference>
<feature type="binding site" evidence="7">
    <location>
        <position position="248"/>
    </location>
    <ligand>
        <name>Zn(2+)</name>
        <dbReference type="ChEBI" id="CHEBI:29105"/>
    </ligand>
</feature>
<feature type="binding site" evidence="7">
    <location>
        <position position="78"/>
    </location>
    <ligand>
        <name>Fe(3+)</name>
        <dbReference type="ChEBI" id="CHEBI:29034"/>
    </ligand>
</feature>
<evidence type="ECO:0000256" key="4">
    <source>
        <dbReference type="ARBA" id="ARBA00022808"/>
    </source>
</evidence>
<dbReference type="UniPathway" id="UPA00379">
    <property type="reaction ID" value="UER00551"/>
</dbReference>
<comment type="caution">
    <text evidence="7">Lacks conserved residue(s) required for the propagation of feature annotation.</text>
</comment>
<dbReference type="Gene3D" id="3.20.20.140">
    <property type="entry name" value="Metal-dependent hydrolases"/>
    <property type="match status" value="1"/>
</dbReference>
<dbReference type="InterPro" id="IPR032466">
    <property type="entry name" value="Metal_Hydrolase"/>
</dbReference>
<protein>
    <recommendedName>
        <fullName evidence="1 7">Imidazolonepropionase</fullName>
        <ecNumber evidence="1 7">3.5.2.7</ecNumber>
    </recommendedName>
    <alternativeName>
        <fullName evidence="7">Imidazolone-5-propionate hydrolase</fullName>
    </alternativeName>
</protein>
<evidence type="ECO:0000256" key="3">
    <source>
        <dbReference type="ARBA" id="ARBA00022801"/>
    </source>
</evidence>
<evidence type="ECO:0000313" key="9">
    <source>
        <dbReference type="EMBL" id="EFQ22563.1"/>
    </source>
</evidence>
<comment type="similarity">
    <text evidence="7">Belongs to the metallo-dependent hydrolases superfamily. HutI family.</text>
</comment>
<proteinExistence type="inferred from homology"/>
<comment type="function">
    <text evidence="7">Catalyzes the hydrolytic cleavage of the carbon-nitrogen bond in imidazolone-5-propanoate to yield N-formimidoyl-L-glutamate. It is the third step in the universal histidine degradation pathway.</text>
</comment>
<dbReference type="HOGENOM" id="CLU_041647_1_0_0"/>
<name>E3CWQ8_9BACT</name>
<keyword evidence="7" id="KW-0963">Cytoplasm</keyword>
<dbReference type="RefSeq" id="WP_006299704.1">
    <property type="nucleotide sequence ID" value="NZ_CM001022.1"/>
</dbReference>
<dbReference type="InterPro" id="IPR011059">
    <property type="entry name" value="Metal-dep_hydrolase_composite"/>
</dbReference>
<dbReference type="SUPFAM" id="SSF51338">
    <property type="entry name" value="Composite domain of metallo-dependent hydrolases"/>
    <property type="match status" value="2"/>
</dbReference>
<dbReference type="GO" id="GO:0005737">
    <property type="term" value="C:cytoplasm"/>
    <property type="evidence" value="ECO:0007669"/>
    <property type="project" value="UniProtKB-SubCell"/>
</dbReference>
<keyword evidence="5 7" id="KW-0862">Zinc</keyword>
<dbReference type="GO" id="GO:0019557">
    <property type="term" value="P:L-histidine catabolic process to glutamate and formate"/>
    <property type="evidence" value="ECO:0007669"/>
    <property type="project" value="UniProtKB-UniPathway"/>
</dbReference>
<evidence type="ECO:0000256" key="1">
    <source>
        <dbReference type="ARBA" id="ARBA00012864"/>
    </source>
</evidence>
<feature type="binding site" evidence="7">
    <location>
        <position position="323"/>
    </location>
    <ligand>
        <name>Fe(3+)</name>
        <dbReference type="ChEBI" id="CHEBI:29034"/>
    </ligand>
</feature>
<dbReference type="Pfam" id="PF01979">
    <property type="entry name" value="Amidohydro_1"/>
    <property type="match status" value="1"/>
</dbReference>
<evidence type="ECO:0000256" key="2">
    <source>
        <dbReference type="ARBA" id="ARBA00022723"/>
    </source>
</evidence>
<organism evidence="9 10">
    <name type="scientific">Aminomonas paucivorans DSM 12260</name>
    <dbReference type="NCBI Taxonomy" id="584708"/>
    <lineage>
        <taxon>Bacteria</taxon>
        <taxon>Thermotogati</taxon>
        <taxon>Synergistota</taxon>
        <taxon>Synergistia</taxon>
        <taxon>Synergistales</taxon>
        <taxon>Synergistaceae</taxon>
        <taxon>Aminomonas</taxon>
    </lineage>
</organism>
<comment type="pathway">
    <text evidence="7">Amino-acid degradation; L-histidine degradation into L-glutamate; N-formimidoyl-L-glutamate from L-histidine: step 3/3.</text>
</comment>
<dbReference type="GO" id="GO:0008270">
    <property type="term" value="F:zinc ion binding"/>
    <property type="evidence" value="ECO:0007669"/>
    <property type="project" value="UniProtKB-UniRule"/>
</dbReference>
<dbReference type="Proteomes" id="UP000005096">
    <property type="component" value="Chromosome"/>
</dbReference>
<feature type="binding site" evidence="7">
    <location>
        <position position="323"/>
    </location>
    <ligand>
        <name>Zn(2+)</name>
        <dbReference type="ChEBI" id="CHEBI:29105"/>
    </ligand>
</feature>
<keyword evidence="6 7" id="KW-0408">Iron</keyword>
<evidence type="ECO:0000256" key="6">
    <source>
        <dbReference type="ARBA" id="ARBA00023004"/>
    </source>
</evidence>
<dbReference type="PANTHER" id="PTHR42752">
    <property type="entry name" value="IMIDAZOLONEPROPIONASE"/>
    <property type="match status" value="1"/>
</dbReference>
<keyword evidence="10" id="KW-1185">Reference proteome</keyword>
<evidence type="ECO:0000256" key="5">
    <source>
        <dbReference type="ARBA" id="ARBA00022833"/>
    </source>
</evidence>
<dbReference type="InterPro" id="IPR005920">
    <property type="entry name" value="HutI"/>
</dbReference>
<evidence type="ECO:0000259" key="8">
    <source>
        <dbReference type="Pfam" id="PF01979"/>
    </source>
</evidence>
<feature type="binding site" evidence="7">
    <location>
        <position position="152"/>
    </location>
    <ligand>
        <name>N-formimidoyl-L-glutamate</name>
        <dbReference type="ChEBI" id="CHEBI:58928"/>
    </ligand>
</feature>
<dbReference type="NCBIfam" id="TIGR01224">
    <property type="entry name" value="hutI"/>
    <property type="match status" value="1"/>
</dbReference>
<feature type="binding site" evidence="7">
    <location>
        <position position="80"/>
    </location>
    <ligand>
        <name>Fe(3+)</name>
        <dbReference type="ChEBI" id="CHEBI:29034"/>
    </ligand>
</feature>
<feature type="binding site" evidence="7">
    <location>
        <position position="78"/>
    </location>
    <ligand>
        <name>Zn(2+)</name>
        <dbReference type="ChEBI" id="CHEBI:29105"/>
    </ligand>
</feature>
<dbReference type="GO" id="GO:0050480">
    <property type="term" value="F:imidazolonepropionase activity"/>
    <property type="evidence" value="ECO:0007669"/>
    <property type="project" value="UniProtKB-UniRule"/>
</dbReference>